<dbReference type="Gene3D" id="2.40.30.170">
    <property type="match status" value="1"/>
</dbReference>
<protein>
    <submittedName>
        <fullName evidence="7">HlyD family efflux transporter periplasmic adaptor subunit</fullName>
    </submittedName>
</protein>
<dbReference type="PANTHER" id="PTHR30386">
    <property type="entry name" value="MEMBRANE FUSION SUBUNIT OF EMRAB-TOLC MULTIDRUG EFFLUX PUMP"/>
    <property type="match status" value="1"/>
</dbReference>
<dbReference type="PRINTS" id="PR01490">
    <property type="entry name" value="RTXTOXIND"/>
</dbReference>
<proteinExistence type="predicted"/>
<reference evidence="7 8" key="1">
    <citation type="submission" date="2023-05" db="EMBL/GenBank/DDBJ databases">
        <title>Novel species of genus Flectobacillus isolated from stream in China.</title>
        <authorList>
            <person name="Lu H."/>
        </authorList>
    </citation>
    <scope>NUCLEOTIDE SEQUENCE [LARGE SCALE GENOMIC DNA]</scope>
    <source>
        <strain evidence="7 8">LFS242W</strain>
    </source>
</reference>
<keyword evidence="2 5" id="KW-0812">Transmembrane</keyword>
<dbReference type="Proteomes" id="UP001225761">
    <property type="component" value="Unassembled WGS sequence"/>
</dbReference>
<dbReference type="Pfam" id="PF26002">
    <property type="entry name" value="Beta-barrel_AprE"/>
    <property type="match status" value="1"/>
</dbReference>
<dbReference type="EMBL" id="JASHIE010000001">
    <property type="protein sequence ID" value="MDI9873232.1"/>
    <property type="molecule type" value="Genomic_DNA"/>
</dbReference>
<evidence type="ECO:0000256" key="2">
    <source>
        <dbReference type="ARBA" id="ARBA00022692"/>
    </source>
</evidence>
<evidence type="ECO:0000256" key="3">
    <source>
        <dbReference type="ARBA" id="ARBA00022989"/>
    </source>
</evidence>
<dbReference type="RefSeq" id="WP_283380422.1">
    <property type="nucleotide sequence ID" value="NZ_JASHIE010000001.1"/>
</dbReference>
<keyword evidence="4 5" id="KW-0472">Membrane</keyword>
<accession>A0ABT6YX05</accession>
<feature type="transmembrane region" description="Helical" evidence="5">
    <location>
        <begin position="44"/>
        <end position="67"/>
    </location>
</feature>
<dbReference type="PANTHER" id="PTHR30386:SF26">
    <property type="entry name" value="TRANSPORT PROTEIN COMB"/>
    <property type="match status" value="1"/>
</dbReference>
<gene>
    <name evidence="7" type="ORF">QM481_01755</name>
</gene>
<dbReference type="InterPro" id="IPR058982">
    <property type="entry name" value="Beta-barrel_AprE"/>
</dbReference>
<comment type="caution">
    <text evidence="7">The sequence shown here is derived from an EMBL/GenBank/DDBJ whole genome shotgun (WGS) entry which is preliminary data.</text>
</comment>
<evidence type="ECO:0000259" key="6">
    <source>
        <dbReference type="Pfam" id="PF26002"/>
    </source>
</evidence>
<organism evidence="7 8">
    <name type="scientific">Flectobacillus rivi</name>
    <dbReference type="NCBI Taxonomy" id="2984209"/>
    <lineage>
        <taxon>Bacteria</taxon>
        <taxon>Pseudomonadati</taxon>
        <taxon>Bacteroidota</taxon>
        <taxon>Cytophagia</taxon>
        <taxon>Cytophagales</taxon>
        <taxon>Flectobacillaceae</taxon>
        <taxon>Flectobacillus</taxon>
    </lineage>
</organism>
<dbReference type="InterPro" id="IPR050739">
    <property type="entry name" value="MFP"/>
</dbReference>
<evidence type="ECO:0000313" key="7">
    <source>
        <dbReference type="EMBL" id="MDI9873232.1"/>
    </source>
</evidence>
<evidence type="ECO:0000256" key="1">
    <source>
        <dbReference type="ARBA" id="ARBA00004167"/>
    </source>
</evidence>
<feature type="domain" description="AprE-like beta-barrel" evidence="6">
    <location>
        <begin position="350"/>
        <end position="430"/>
    </location>
</feature>
<name>A0ABT6YX05_9BACT</name>
<comment type="subcellular location">
    <subcellularLocation>
        <location evidence="1">Membrane</location>
        <topology evidence="1">Single-pass membrane protein</topology>
    </subcellularLocation>
</comment>
<sequence>MESNIQTPKLNINGAIGSTKTLVRPSLELRSEEINDILSKRPAFIIRFGLTIIALIGILSIITSWYIKYPEVIKGNAIITTEIEPLKVISKSSGRLQKILVKPEQWINQGDYIAEIENTTRLENIPVLQTLIHQAERYLTNNTNKILFPLHTITFGDLQSEYNILLKNYEESERLLNDAIYLQRKKILIQQIIGYKKLVEINQKQVEINKEEFRNVETKYLADKKMYNEKVYGKLEFLGFENAFLQKKKENENYAKVLVENSLTLSEKEKQLYELDFEYIQKTRIFHDNIGQSIQNIDNLIASWKQNYIITAPSSGYLAFLRNLTENQVVHTNDTLMSVLPQKQHYIGYANVPSQNFGKVKIGQKVIIKLSNYPSEEYGSIYGTIQDISSSTSNSRYRIKIQLPHQLKTNFNKSINFRSEMMASAEIVTEDLRLLERFFYSLRKIFVD</sequence>
<evidence type="ECO:0000256" key="4">
    <source>
        <dbReference type="ARBA" id="ARBA00023136"/>
    </source>
</evidence>
<evidence type="ECO:0000313" key="8">
    <source>
        <dbReference type="Proteomes" id="UP001225761"/>
    </source>
</evidence>
<keyword evidence="3 5" id="KW-1133">Transmembrane helix</keyword>
<evidence type="ECO:0000256" key="5">
    <source>
        <dbReference type="SAM" id="Phobius"/>
    </source>
</evidence>
<keyword evidence="8" id="KW-1185">Reference proteome</keyword>